<gene>
    <name evidence="1" type="ORF">KIPB_014258</name>
</gene>
<evidence type="ECO:0000313" key="1">
    <source>
        <dbReference type="EMBL" id="GCA64437.1"/>
    </source>
</evidence>
<dbReference type="AlphaFoldDB" id="A0A391NTK7"/>
<protein>
    <submittedName>
        <fullName evidence="1">Uncharacterized protein</fullName>
    </submittedName>
</protein>
<dbReference type="Proteomes" id="UP000265618">
    <property type="component" value="Unassembled WGS sequence"/>
</dbReference>
<proteinExistence type="predicted"/>
<accession>A0A391NTK7</accession>
<organism evidence="1 2">
    <name type="scientific">Kipferlia bialata</name>
    <dbReference type="NCBI Taxonomy" id="797122"/>
    <lineage>
        <taxon>Eukaryota</taxon>
        <taxon>Metamonada</taxon>
        <taxon>Carpediemonas-like organisms</taxon>
        <taxon>Kipferlia</taxon>
    </lineage>
</organism>
<evidence type="ECO:0000313" key="2">
    <source>
        <dbReference type="Proteomes" id="UP000265618"/>
    </source>
</evidence>
<reference evidence="1 2" key="1">
    <citation type="journal article" date="2018" name="PLoS ONE">
        <title>The draft genome of Kipferlia bialata reveals reductive genome evolution in fornicate parasites.</title>
        <authorList>
            <person name="Tanifuji G."/>
            <person name="Takabayashi S."/>
            <person name="Kume K."/>
            <person name="Takagi M."/>
            <person name="Nakayama T."/>
            <person name="Kamikawa R."/>
            <person name="Inagaki Y."/>
            <person name="Hashimoto T."/>
        </authorList>
    </citation>
    <scope>NUCLEOTIDE SEQUENCE [LARGE SCALE GENOMIC DNA]</scope>
    <source>
        <strain evidence="1">NY0173</strain>
    </source>
</reference>
<comment type="caution">
    <text evidence="1">The sequence shown here is derived from an EMBL/GenBank/DDBJ whole genome shotgun (WGS) entry which is preliminary data.</text>
</comment>
<dbReference type="EMBL" id="BDIP01007223">
    <property type="protein sequence ID" value="GCA64437.1"/>
    <property type="molecule type" value="Genomic_DNA"/>
</dbReference>
<keyword evidence="2" id="KW-1185">Reference proteome</keyword>
<feature type="non-terminal residue" evidence="1">
    <location>
        <position position="85"/>
    </location>
</feature>
<name>A0A391NTK7_9EUKA</name>
<sequence length="85" mass="9175">MPADALEGLKKLNLSDAQSDPMSFVKDLVSRLASEKPEDALAYFEAFSADVRATGSETPATARPKTQGLSHELIAALEEEFSAYK</sequence>